<organism evidence="2 3">
    <name type="scientific">Aldrovandia affinis</name>
    <dbReference type="NCBI Taxonomy" id="143900"/>
    <lineage>
        <taxon>Eukaryota</taxon>
        <taxon>Metazoa</taxon>
        <taxon>Chordata</taxon>
        <taxon>Craniata</taxon>
        <taxon>Vertebrata</taxon>
        <taxon>Euteleostomi</taxon>
        <taxon>Actinopterygii</taxon>
        <taxon>Neopterygii</taxon>
        <taxon>Teleostei</taxon>
        <taxon>Notacanthiformes</taxon>
        <taxon>Halosauridae</taxon>
        <taxon>Aldrovandia</taxon>
    </lineage>
</organism>
<evidence type="ECO:0000313" key="2">
    <source>
        <dbReference type="EMBL" id="KAJ8377906.1"/>
    </source>
</evidence>
<feature type="compositionally biased region" description="Basic and acidic residues" evidence="1">
    <location>
        <begin position="34"/>
        <end position="44"/>
    </location>
</feature>
<sequence length="95" mass="10304">MNNRGCHPPSPRTLRKHAEQNKPNNPITPLPLCAEHEGLLRSETKAPTPRASSSCPRGERRRGEKRTRAALTSSRAPNADAEDANYRAPVIGAAA</sequence>
<accession>A0AAD7RD64</accession>
<dbReference type="EMBL" id="JAINUG010000337">
    <property type="protein sequence ID" value="KAJ8377906.1"/>
    <property type="molecule type" value="Genomic_DNA"/>
</dbReference>
<dbReference type="AlphaFoldDB" id="A0AAD7RD64"/>
<name>A0AAD7RD64_9TELE</name>
<reference evidence="2" key="1">
    <citation type="journal article" date="2023" name="Science">
        <title>Genome structures resolve the early diversification of teleost fishes.</title>
        <authorList>
            <person name="Parey E."/>
            <person name="Louis A."/>
            <person name="Montfort J."/>
            <person name="Bouchez O."/>
            <person name="Roques C."/>
            <person name="Iampietro C."/>
            <person name="Lluch J."/>
            <person name="Castinel A."/>
            <person name="Donnadieu C."/>
            <person name="Desvignes T."/>
            <person name="Floi Bucao C."/>
            <person name="Jouanno E."/>
            <person name="Wen M."/>
            <person name="Mejri S."/>
            <person name="Dirks R."/>
            <person name="Jansen H."/>
            <person name="Henkel C."/>
            <person name="Chen W.J."/>
            <person name="Zahm M."/>
            <person name="Cabau C."/>
            <person name="Klopp C."/>
            <person name="Thompson A.W."/>
            <person name="Robinson-Rechavi M."/>
            <person name="Braasch I."/>
            <person name="Lecointre G."/>
            <person name="Bobe J."/>
            <person name="Postlethwait J.H."/>
            <person name="Berthelot C."/>
            <person name="Roest Crollius H."/>
            <person name="Guiguen Y."/>
        </authorList>
    </citation>
    <scope>NUCLEOTIDE SEQUENCE</scope>
    <source>
        <strain evidence="2">NC1722</strain>
    </source>
</reference>
<evidence type="ECO:0000313" key="3">
    <source>
        <dbReference type="Proteomes" id="UP001221898"/>
    </source>
</evidence>
<protein>
    <submittedName>
        <fullName evidence="2">Uncharacterized protein</fullName>
    </submittedName>
</protein>
<proteinExistence type="predicted"/>
<keyword evidence="3" id="KW-1185">Reference proteome</keyword>
<dbReference type="Proteomes" id="UP001221898">
    <property type="component" value="Unassembled WGS sequence"/>
</dbReference>
<comment type="caution">
    <text evidence="2">The sequence shown here is derived from an EMBL/GenBank/DDBJ whole genome shotgun (WGS) entry which is preliminary data.</text>
</comment>
<evidence type="ECO:0000256" key="1">
    <source>
        <dbReference type="SAM" id="MobiDB-lite"/>
    </source>
</evidence>
<gene>
    <name evidence="2" type="ORF">AAFF_G00250570</name>
</gene>
<feature type="region of interest" description="Disordered" evidence="1">
    <location>
        <begin position="1"/>
        <end position="95"/>
    </location>
</feature>